<keyword evidence="2" id="KW-1185">Reference proteome</keyword>
<gene>
    <name evidence="1" type="ORF">QIT00_10740</name>
</gene>
<proteinExistence type="predicted"/>
<organism evidence="1 2">
    <name type="scientific">Streptomyces luteolus</name>
    <dbReference type="NCBI Taxonomy" id="3043615"/>
    <lineage>
        <taxon>Bacteria</taxon>
        <taxon>Bacillati</taxon>
        <taxon>Actinomycetota</taxon>
        <taxon>Actinomycetes</taxon>
        <taxon>Kitasatosporales</taxon>
        <taxon>Streptomycetaceae</taxon>
        <taxon>Streptomyces</taxon>
    </lineage>
</organism>
<name>A0ABT6SW06_9ACTN</name>
<dbReference type="RefSeq" id="WP_282534949.1">
    <property type="nucleotide sequence ID" value="NZ_JASCIS010000009.1"/>
</dbReference>
<comment type="caution">
    <text evidence="1">The sequence shown here is derived from an EMBL/GenBank/DDBJ whole genome shotgun (WGS) entry which is preliminary data.</text>
</comment>
<dbReference type="Proteomes" id="UP001237105">
    <property type="component" value="Unassembled WGS sequence"/>
</dbReference>
<dbReference type="EMBL" id="JASCIS010000009">
    <property type="protein sequence ID" value="MDI3419034.1"/>
    <property type="molecule type" value="Genomic_DNA"/>
</dbReference>
<protein>
    <submittedName>
        <fullName evidence="1">Uncharacterized protein</fullName>
    </submittedName>
</protein>
<evidence type="ECO:0000313" key="2">
    <source>
        <dbReference type="Proteomes" id="UP001237105"/>
    </source>
</evidence>
<reference evidence="1 2" key="1">
    <citation type="submission" date="2023-05" db="EMBL/GenBank/DDBJ databases">
        <title>Draft genome sequence of Streptomyces sp. B-S-A12 isolated from a cave soil in Thailand.</title>
        <authorList>
            <person name="Chamroensaksri N."/>
            <person name="Muangham S."/>
        </authorList>
    </citation>
    <scope>NUCLEOTIDE SEQUENCE [LARGE SCALE GENOMIC DNA]</scope>
    <source>
        <strain evidence="1 2">B-S-A12</strain>
    </source>
</reference>
<accession>A0ABT6SW06</accession>
<evidence type="ECO:0000313" key="1">
    <source>
        <dbReference type="EMBL" id="MDI3419034.1"/>
    </source>
</evidence>
<sequence length="88" mass="10314">MARPDDYHWTEEEKAERRRVISVGFTEAEADCWVLVARAAGAFLDLPQVHPSDIPESILSWHDIQTRLIYRPTYRAYRETWPKPGTQD</sequence>